<dbReference type="GO" id="GO:0005737">
    <property type="term" value="C:cytoplasm"/>
    <property type="evidence" value="ECO:0007669"/>
    <property type="project" value="UniProtKB-SubCell"/>
</dbReference>
<evidence type="ECO:0000313" key="7">
    <source>
        <dbReference type="Proteomes" id="UP000199150"/>
    </source>
</evidence>
<keyword evidence="4" id="KW-0408">Iron</keyword>
<dbReference type="Pfam" id="PF01814">
    <property type="entry name" value="Hemerythrin"/>
    <property type="match status" value="1"/>
</dbReference>
<dbReference type="Gene3D" id="1.20.120.520">
    <property type="entry name" value="nmb1532 protein domain like"/>
    <property type="match status" value="1"/>
</dbReference>
<dbReference type="InterPro" id="IPR019903">
    <property type="entry name" value="RIC_family"/>
</dbReference>
<dbReference type="RefSeq" id="WP_090648906.1">
    <property type="nucleotide sequence ID" value="NZ_CBCRYE010000002.1"/>
</dbReference>
<reference evidence="7" key="1">
    <citation type="submission" date="2016-10" db="EMBL/GenBank/DDBJ databases">
        <authorList>
            <person name="Varghese N."/>
            <person name="Submissions S."/>
        </authorList>
    </citation>
    <scope>NUCLEOTIDE SEQUENCE [LARGE SCALE GENOMIC DNA]</scope>
    <source>
        <strain evidence="7">CGMCC 1.3431</strain>
    </source>
</reference>
<proteinExistence type="predicted"/>
<organism evidence="6 7">
    <name type="scientific">Asticcacaulis taihuensis</name>
    <dbReference type="NCBI Taxonomy" id="260084"/>
    <lineage>
        <taxon>Bacteria</taxon>
        <taxon>Pseudomonadati</taxon>
        <taxon>Pseudomonadota</taxon>
        <taxon>Alphaproteobacteria</taxon>
        <taxon>Caulobacterales</taxon>
        <taxon>Caulobacteraceae</taxon>
        <taxon>Asticcacaulis</taxon>
    </lineage>
</organism>
<dbReference type="InterPro" id="IPR012312">
    <property type="entry name" value="Hemerythrin-like"/>
</dbReference>
<feature type="domain" description="Hemerythrin-like" evidence="5">
    <location>
        <begin position="86"/>
        <end position="221"/>
    </location>
</feature>
<evidence type="ECO:0000259" key="5">
    <source>
        <dbReference type="Pfam" id="PF01814"/>
    </source>
</evidence>
<keyword evidence="3" id="KW-0479">Metal-binding</keyword>
<protein>
    <submittedName>
        <fullName evidence="6">Regulator of cell morphogenesis and NO signaling</fullName>
    </submittedName>
</protein>
<evidence type="ECO:0000256" key="4">
    <source>
        <dbReference type="ARBA" id="ARBA00023004"/>
    </source>
</evidence>
<dbReference type="AlphaFoldDB" id="A0A1G4SJH4"/>
<dbReference type="STRING" id="260084.SAMN02927928_2712"/>
<sequence length="230" mass="25347">MTIPDTIVPDTLVPDTLVKDIAVAVPGATAVFRRYKIDFCCKGGVPLSEAATARGVDLALVLGDLAALNGDETEAPDATEALIPYIVERYHEVHRAEFPEAIRMARRVEAVHRDSPDCPHGLGDLLAIMAHELDEHQAIEEQMLFPAMLGSHYDLTHPVARMMSDHEDLGEQLEALARLTTDFVPPHGACTTWRALYAACQKLDTDLRVHMHLENNILFPRFADLPPVTA</sequence>
<gene>
    <name evidence="6" type="ORF">SAMN02927928_2712</name>
</gene>
<evidence type="ECO:0000256" key="2">
    <source>
        <dbReference type="ARBA" id="ARBA00022490"/>
    </source>
</evidence>
<keyword evidence="7" id="KW-1185">Reference proteome</keyword>
<dbReference type="Proteomes" id="UP000199150">
    <property type="component" value="Unassembled WGS sequence"/>
</dbReference>
<dbReference type="PANTHER" id="PTHR36438">
    <property type="entry name" value="IRON-SULFUR CLUSTER REPAIR PROTEIN YTFE"/>
    <property type="match status" value="1"/>
</dbReference>
<keyword evidence="2" id="KW-0963">Cytoplasm</keyword>
<evidence type="ECO:0000256" key="1">
    <source>
        <dbReference type="ARBA" id="ARBA00004496"/>
    </source>
</evidence>
<dbReference type="EMBL" id="FMTS01000004">
    <property type="protein sequence ID" value="SCW68665.1"/>
    <property type="molecule type" value="Genomic_DNA"/>
</dbReference>
<evidence type="ECO:0000313" key="6">
    <source>
        <dbReference type="EMBL" id="SCW68665.1"/>
    </source>
</evidence>
<dbReference type="PANTHER" id="PTHR36438:SF1">
    <property type="entry name" value="IRON-SULFUR CLUSTER REPAIR PROTEIN YTFE"/>
    <property type="match status" value="1"/>
</dbReference>
<dbReference type="GO" id="GO:0046872">
    <property type="term" value="F:metal ion binding"/>
    <property type="evidence" value="ECO:0007669"/>
    <property type="project" value="UniProtKB-KW"/>
</dbReference>
<accession>A0A1G4SJH4</accession>
<dbReference type="Pfam" id="PF04405">
    <property type="entry name" value="ScdA_N"/>
    <property type="match status" value="1"/>
</dbReference>
<name>A0A1G4SJH4_9CAUL</name>
<dbReference type="CDD" id="cd12108">
    <property type="entry name" value="Hr-like"/>
    <property type="match status" value="1"/>
</dbReference>
<dbReference type="OrthoDB" id="9797132at2"/>
<evidence type="ECO:0000256" key="3">
    <source>
        <dbReference type="ARBA" id="ARBA00022723"/>
    </source>
</evidence>
<comment type="subcellular location">
    <subcellularLocation>
        <location evidence="1">Cytoplasm</location>
    </subcellularLocation>
</comment>